<organism evidence="1 2">
    <name type="scientific">Melastoma candidum</name>
    <dbReference type="NCBI Taxonomy" id="119954"/>
    <lineage>
        <taxon>Eukaryota</taxon>
        <taxon>Viridiplantae</taxon>
        <taxon>Streptophyta</taxon>
        <taxon>Embryophyta</taxon>
        <taxon>Tracheophyta</taxon>
        <taxon>Spermatophyta</taxon>
        <taxon>Magnoliopsida</taxon>
        <taxon>eudicotyledons</taxon>
        <taxon>Gunneridae</taxon>
        <taxon>Pentapetalae</taxon>
        <taxon>rosids</taxon>
        <taxon>malvids</taxon>
        <taxon>Myrtales</taxon>
        <taxon>Melastomataceae</taxon>
        <taxon>Melastomatoideae</taxon>
        <taxon>Melastomateae</taxon>
        <taxon>Melastoma</taxon>
    </lineage>
</organism>
<keyword evidence="2" id="KW-1185">Reference proteome</keyword>
<evidence type="ECO:0000313" key="2">
    <source>
        <dbReference type="Proteomes" id="UP001057402"/>
    </source>
</evidence>
<evidence type="ECO:0000313" key="1">
    <source>
        <dbReference type="EMBL" id="KAI4367679.1"/>
    </source>
</evidence>
<accession>A0ACB9QM90</accession>
<name>A0ACB9QM90_9MYRT</name>
<gene>
    <name evidence="1" type="ORF">MLD38_023387</name>
</gene>
<proteinExistence type="predicted"/>
<dbReference type="Proteomes" id="UP001057402">
    <property type="component" value="Chromosome 6"/>
</dbReference>
<sequence>MAVLERQRATLKCHQQQHQQQQQQGIYEDFFGPGINGGGAAFCMTSQGLVVADASNNHPVKLDPGVYDNWPDFGGFCGGPALLEQNYGMVPKNPVASLAQAATTAMSTPVMAAVEKVEECVMGDQKSGRGHGQVGKKGLRKRKVDQLTVVKTEDDNEEKKMRGCTDETESKFTVQSYNNNNDRKNNKKGAPPAENAKSSEASLKQDYIHVRARRGQATDSHSLAERVRREKISERMKFLQDLVPGCNKITGKAGMLDEIINYVQSLQRQVELLSMKLAAVNPRLDIDIDSLFSKEISPACAPNFPAAVEAGGTSELTNQGYIHFNPGNQVVSCLGMELGVNNPDQGLWRTISAPLPATEKFLEAPSFAQMQAQSATTWDDDMSLQQNLYNIEFQQARGLPIPSYLLSGGQLESTANMKLLQM</sequence>
<protein>
    <submittedName>
        <fullName evidence="1">Uncharacterized protein</fullName>
    </submittedName>
</protein>
<comment type="caution">
    <text evidence="1">The sequence shown here is derived from an EMBL/GenBank/DDBJ whole genome shotgun (WGS) entry which is preliminary data.</text>
</comment>
<reference evidence="2" key="1">
    <citation type="journal article" date="2023" name="Front. Plant Sci.">
        <title>Chromosomal-level genome assembly of Melastoma candidum provides insights into trichome evolution.</title>
        <authorList>
            <person name="Zhong Y."/>
            <person name="Wu W."/>
            <person name="Sun C."/>
            <person name="Zou P."/>
            <person name="Liu Y."/>
            <person name="Dai S."/>
            <person name="Zhou R."/>
        </authorList>
    </citation>
    <scope>NUCLEOTIDE SEQUENCE [LARGE SCALE GENOMIC DNA]</scope>
</reference>
<dbReference type="EMBL" id="CM042885">
    <property type="protein sequence ID" value="KAI4367679.1"/>
    <property type="molecule type" value="Genomic_DNA"/>
</dbReference>